<dbReference type="RefSeq" id="WP_025220466.1">
    <property type="nucleotide sequence ID" value="NZ_CP006837.1"/>
</dbReference>
<protein>
    <submittedName>
        <fullName evidence="1">Sel1 repeat family protein</fullName>
    </submittedName>
</protein>
<proteinExistence type="predicted"/>
<reference evidence="1 2" key="1">
    <citation type="submission" date="2019-04" db="EMBL/GenBank/DDBJ databases">
        <title>Lysinibacillus genome sequencing.</title>
        <authorList>
            <person name="Dunlap C."/>
        </authorList>
    </citation>
    <scope>NUCLEOTIDE SEQUENCE [LARGE SCALE GENOMIC DNA]</scope>
    <source>
        <strain evidence="1 2">NBRC 109424</strain>
    </source>
</reference>
<comment type="caution">
    <text evidence="1">The sequence shown here is derived from an EMBL/GenBank/DDBJ whole genome shotgun (WGS) entry which is preliminary data.</text>
</comment>
<keyword evidence="2" id="KW-1185">Reference proteome</keyword>
<accession>A0ABY2TEC0</accession>
<dbReference type="Gene3D" id="1.25.40.10">
    <property type="entry name" value="Tetratricopeptide repeat domain"/>
    <property type="match status" value="2"/>
</dbReference>
<dbReference type="SMART" id="SM00671">
    <property type="entry name" value="SEL1"/>
    <property type="match status" value="2"/>
</dbReference>
<dbReference type="NCBIfam" id="NF041770">
    <property type="entry name" value="CFI_box_CTERM"/>
    <property type="match status" value="1"/>
</dbReference>
<evidence type="ECO:0000313" key="2">
    <source>
        <dbReference type="Proteomes" id="UP000308539"/>
    </source>
</evidence>
<dbReference type="InterPro" id="IPR049886">
    <property type="entry name" value="CFI_box_CTERM_dom"/>
</dbReference>
<dbReference type="SUPFAM" id="SSF81901">
    <property type="entry name" value="HCP-like"/>
    <property type="match status" value="1"/>
</dbReference>
<evidence type="ECO:0000313" key="1">
    <source>
        <dbReference type="EMBL" id="TKI66455.1"/>
    </source>
</evidence>
<dbReference type="Proteomes" id="UP000308539">
    <property type="component" value="Unassembled WGS sequence"/>
</dbReference>
<dbReference type="InterPro" id="IPR006597">
    <property type="entry name" value="Sel1-like"/>
</dbReference>
<name>A0ABY2TEC0_9BACI</name>
<gene>
    <name evidence="1" type="ORF">FC752_04210</name>
</gene>
<dbReference type="InterPro" id="IPR011990">
    <property type="entry name" value="TPR-like_helical_dom_sf"/>
</dbReference>
<sequence>MTKIEKTFQVLGKLLKEETTSHFNHVKANQQFQSFLQYVTTEIYPVIDESSYENKTHFLINLKSTIREIEFIVRTPHLQNKTLVVIEGKKHAVPQWFEQNQMQEYAKFIRQNANIPMILSASEKTTIVAQNTLENLSKLSPDEFRHVNQQLYKEKLDVDQFIQVFYIEAKCPFEHIAFIYLPQFVSRQSEMYKMLHNMAEASIMIEPLHKQLNQYKAPNYAKQRFIIGENVETELSSLMLEEVPVLLQQLNKPCMMPAMYDIFTETYQEYLINVTKELAYEQYLVNGLSKDLVTVSDEELEANIISIRNNLKKQLQAKQISHENLIKHLLQCNKHLMEIEKLFVSPILSDTIFSNKAQLYIARQALVALEIKDNTGYKVAIERLRNSDSIYTSIIQAYSKGEKEEIVKCINILDELPLNDVTAYISIKYFSVIKSKSLYNKLKKFYHNNYDAEVNLYLGKAAISVSNNVDAQFYLKKAMNLGNSEAAELLLSFINKKNIIEVESIARLLVPEACYLVGKYYLNSKYSKALTFLKIAATFEHFQALQKLAEIEFNRFRKGRNNLPDNRLEVVFLNALKLNHYVHEKERSKEVAEHLGKLYYWDGDHRKAINYLSTVDNAECNFLCGKIYQYGNVLSQDLQKSKNYFEKAVRQSHSYAEIELHKVTGWIQSNEVKQSYSSSRSYSSSSSSSYSSSKSWCFLTTATCIALGKEDNCDEVLNYKKYRDEHLRFDDDGRDLIVEYYRIAPRIVKKIDAEPNAKALYLQLYNQYIKVGYDYLQKNDLVNAKKIYIEMVKNLCKKYNVVPFQY</sequence>
<dbReference type="EMBL" id="SZPV01000011">
    <property type="protein sequence ID" value="TKI66455.1"/>
    <property type="molecule type" value="Genomic_DNA"/>
</dbReference>
<organism evidence="1 2">
    <name type="scientific">Lysinibacillus varians</name>
    <dbReference type="NCBI Taxonomy" id="1145276"/>
    <lineage>
        <taxon>Bacteria</taxon>
        <taxon>Bacillati</taxon>
        <taxon>Bacillota</taxon>
        <taxon>Bacilli</taxon>
        <taxon>Bacillales</taxon>
        <taxon>Bacillaceae</taxon>
        <taxon>Lysinibacillus</taxon>
    </lineage>
</organism>